<evidence type="ECO:0000256" key="6">
    <source>
        <dbReference type="ARBA" id="ARBA00023136"/>
    </source>
</evidence>
<keyword evidence="3" id="KW-1003">Cell membrane</keyword>
<gene>
    <name evidence="9" type="ORF">BED41_13580</name>
</gene>
<evidence type="ECO:0000256" key="3">
    <source>
        <dbReference type="ARBA" id="ARBA00022475"/>
    </source>
</evidence>
<keyword evidence="6 8" id="KW-0472">Membrane</keyword>
<dbReference type="OrthoDB" id="5313at2"/>
<evidence type="ECO:0000256" key="2">
    <source>
        <dbReference type="ARBA" id="ARBA00005811"/>
    </source>
</evidence>
<sequence length="129" mass="13844">MAGRRNRRHAEIDITPLIDVLFMLIIFFVLTASFVQGKLDVQLPSGEGSSADMQGAVIVTVAADRKIFWNGREVTKEELKKLAAAANGREMLVAGDEKVPYGEVAALLSLLRKEGVTSAGLMLSGEGAQ</sequence>
<evidence type="ECO:0000313" key="10">
    <source>
        <dbReference type="Proteomes" id="UP000093044"/>
    </source>
</evidence>
<dbReference type="GO" id="GO:0005886">
    <property type="term" value="C:plasma membrane"/>
    <property type="evidence" value="ECO:0007669"/>
    <property type="project" value="UniProtKB-SubCell"/>
</dbReference>
<name>A0A1B2I7T2_9BACT</name>
<dbReference type="Pfam" id="PF02472">
    <property type="entry name" value="ExbD"/>
    <property type="match status" value="1"/>
</dbReference>
<keyword evidence="7" id="KW-0653">Protein transport</keyword>
<dbReference type="PANTHER" id="PTHR30558">
    <property type="entry name" value="EXBD MEMBRANE COMPONENT OF PMF-DRIVEN MACROMOLECULE IMPORT SYSTEM"/>
    <property type="match status" value="1"/>
</dbReference>
<dbReference type="Proteomes" id="UP000093044">
    <property type="component" value="Chromosome"/>
</dbReference>
<organism evidence="9 10">
    <name type="scientific">Cloacibacillus porcorum</name>
    <dbReference type="NCBI Taxonomy" id="1197717"/>
    <lineage>
        <taxon>Bacteria</taxon>
        <taxon>Thermotogati</taxon>
        <taxon>Synergistota</taxon>
        <taxon>Synergistia</taxon>
        <taxon>Synergistales</taxon>
        <taxon>Synergistaceae</taxon>
        <taxon>Cloacibacillus</taxon>
    </lineage>
</organism>
<dbReference type="GO" id="GO:0022857">
    <property type="term" value="F:transmembrane transporter activity"/>
    <property type="evidence" value="ECO:0007669"/>
    <property type="project" value="InterPro"/>
</dbReference>
<dbReference type="AlphaFoldDB" id="A0A1B2I7T2"/>
<reference evidence="9" key="1">
    <citation type="submission" date="2016-08" db="EMBL/GenBank/DDBJ databases">
        <title>Complete genome of Cloacibacillus porcorum.</title>
        <authorList>
            <person name="Looft T."/>
            <person name="Bayles D.O."/>
            <person name="Alt D.P."/>
        </authorList>
    </citation>
    <scope>NUCLEOTIDE SEQUENCE [LARGE SCALE GENOMIC DNA]</scope>
    <source>
        <strain evidence="9">CL-84</strain>
    </source>
</reference>
<dbReference type="KEGG" id="cpor:BED41_13580"/>
<keyword evidence="5 8" id="KW-1133">Transmembrane helix</keyword>
<evidence type="ECO:0000256" key="4">
    <source>
        <dbReference type="ARBA" id="ARBA00022692"/>
    </source>
</evidence>
<evidence type="ECO:0000256" key="8">
    <source>
        <dbReference type="SAM" id="Phobius"/>
    </source>
</evidence>
<dbReference type="PANTHER" id="PTHR30558:SF7">
    <property type="entry name" value="TOL-PAL SYSTEM PROTEIN TOLR"/>
    <property type="match status" value="1"/>
</dbReference>
<dbReference type="STRING" id="1197717.BED41_13580"/>
<evidence type="ECO:0000256" key="5">
    <source>
        <dbReference type="ARBA" id="ARBA00022989"/>
    </source>
</evidence>
<keyword evidence="4 7" id="KW-0812">Transmembrane</keyword>
<dbReference type="EMBL" id="CP016757">
    <property type="protein sequence ID" value="ANZ46034.1"/>
    <property type="molecule type" value="Genomic_DNA"/>
</dbReference>
<proteinExistence type="inferred from homology"/>
<accession>A0A1B2I7T2</accession>
<dbReference type="Gene3D" id="3.30.420.270">
    <property type="match status" value="1"/>
</dbReference>
<protein>
    <submittedName>
        <fullName evidence="9">Biopolymer transporter ExbD</fullName>
    </submittedName>
</protein>
<evidence type="ECO:0000313" key="9">
    <source>
        <dbReference type="EMBL" id="ANZ46034.1"/>
    </source>
</evidence>
<comment type="subcellular location">
    <subcellularLocation>
        <location evidence="1">Cell membrane</location>
        <topology evidence="1">Single-pass membrane protein</topology>
    </subcellularLocation>
    <subcellularLocation>
        <location evidence="7">Cell membrane</location>
        <topology evidence="7">Single-pass type II membrane protein</topology>
    </subcellularLocation>
</comment>
<dbReference type="GeneID" id="83058878"/>
<dbReference type="RefSeq" id="WP_066747429.1">
    <property type="nucleotide sequence ID" value="NZ_CP016757.1"/>
</dbReference>
<evidence type="ECO:0000256" key="7">
    <source>
        <dbReference type="RuleBase" id="RU003879"/>
    </source>
</evidence>
<comment type="similarity">
    <text evidence="2 7">Belongs to the ExbD/TolR family.</text>
</comment>
<dbReference type="GO" id="GO:0015031">
    <property type="term" value="P:protein transport"/>
    <property type="evidence" value="ECO:0007669"/>
    <property type="project" value="UniProtKB-KW"/>
</dbReference>
<dbReference type="InterPro" id="IPR003400">
    <property type="entry name" value="ExbD"/>
</dbReference>
<feature type="transmembrane region" description="Helical" evidence="8">
    <location>
        <begin position="12"/>
        <end position="35"/>
    </location>
</feature>
<evidence type="ECO:0000256" key="1">
    <source>
        <dbReference type="ARBA" id="ARBA00004162"/>
    </source>
</evidence>
<keyword evidence="7" id="KW-0813">Transport</keyword>
<keyword evidence="10" id="KW-1185">Reference proteome</keyword>